<dbReference type="AlphaFoldDB" id="A0A5J4ZU97"/>
<dbReference type="EMBL" id="CM018048">
    <property type="protein sequence ID" value="KAA8521406.1"/>
    <property type="molecule type" value="Genomic_DNA"/>
</dbReference>
<evidence type="ECO:0000256" key="2">
    <source>
        <dbReference type="ARBA" id="ARBA00022771"/>
    </source>
</evidence>
<protein>
    <recommendedName>
        <fullName evidence="5">SWIM-type domain-containing protein</fullName>
    </recommendedName>
</protein>
<keyword evidence="3" id="KW-0862">Zinc</keyword>
<dbReference type="Proteomes" id="UP000325577">
    <property type="component" value="Linkage Group LG5"/>
</dbReference>
<dbReference type="PROSITE" id="PS50966">
    <property type="entry name" value="ZF_SWIM"/>
    <property type="match status" value="1"/>
</dbReference>
<evidence type="ECO:0000259" key="5">
    <source>
        <dbReference type="PROSITE" id="PS50966"/>
    </source>
</evidence>
<dbReference type="InterPro" id="IPR006564">
    <property type="entry name" value="Znf_PMZ"/>
</dbReference>
<evidence type="ECO:0000313" key="6">
    <source>
        <dbReference type="EMBL" id="KAA8521406.1"/>
    </source>
</evidence>
<keyword evidence="2 4" id="KW-0863">Zinc-finger</keyword>
<evidence type="ECO:0000256" key="1">
    <source>
        <dbReference type="ARBA" id="ARBA00022723"/>
    </source>
</evidence>
<keyword evidence="7" id="KW-1185">Reference proteome</keyword>
<dbReference type="InterPro" id="IPR007527">
    <property type="entry name" value="Znf_SWIM"/>
</dbReference>
<reference evidence="6 7" key="1">
    <citation type="submission" date="2019-09" db="EMBL/GenBank/DDBJ databases">
        <title>A chromosome-level genome assembly of the Chinese tupelo Nyssa sinensis.</title>
        <authorList>
            <person name="Yang X."/>
            <person name="Kang M."/>
            <person name="Yang Y."/>
            <person name="Xiong H."/>
            <person name="Wang M."/>
            <person name="Zhang Z."/>
            <person name="Wang Z."/>
            <person name="Wu H."/>
            <person name="Ma T."/>
            <person name="Liu J."/>
            <person name="Xi Z."/>
        </authorList>
    </citation>
    <scope>NUCLEOTIDE SEQUENCE [LARGE SCALE GENOMIC DNA]</scope>
    <source>
        <strain evidence="6">J267</strain>
        <tissue evidence="6">Leaf</tissue>
    </source>
</reference>
<proteinExistence type="predicted"/>
<organism evidence="6 7">
    <name type="scientific">Nyssa sinensis</name>
    <dbReference type="NCBI Taxonomy" id="561372"/>
    <lineage>
        <taxon>Eukaryota</taxon>
        <taxon>Viridiplantae</taxon>
        <taxon>Streptophyta</taxon>
        <taxon>Embryophyta</taxon>
        <taxon>Tracheophyta</taxon>
        <taxon>Spermatophyta</taxon>
        <taxon>Magnoliopsida</taxon>
        <taxon>eudicotyledons</taxon>
        <taxon>Gunneridae</taxon>
        <taxon>Pentapetalae</taxon>
        <taxon>asterids</taxon>
        <taxon>Cornales</taxon>
        <taxon>Nyssaceae</taxon>
        <taxon>Nyssa</taxon>
    </lineage>
</organism>
<evidence type="ECO:0000313" key="7">
    <source>
        <dbReference type="Proteomes" id="UP000325577"/>
    </source>
</evidence>
<accession>A0A5J4ZU97</accession>
<dbReference type="SMART" id="SM00575">
    <property type="entry name" value="ZnF_PMZ"/>
    <property type="match status" value="1"/>
</dbReference>
<name>A0A5J4ZU97_9ASTE</name>
<evidence type="ECO:0000256" key="4">
    <source>
        <dbReference type="PROSITE-ProRule" id="PRU00325"/>
    </source>
</evidence>
<dbReference type="GO" id="GO:0008270">
    <property type="term" value="F:zinc ion binding"/>
    <property type="evidence" value="ECO:0007669"/>
    <property type="project" value="UniProtKB-KW"/>
</dbReference>
<dbReference type="PANTHER" id="PTHR31973">
    <property type="entry name" value="POLYPROTEIN, PUTATIVE-RELATED"/>
    <property type="match status" value="1"/>
</dbReference>
<dbReference type="OrthoDB" id="687700at2759"/>
<dbReference type="PANTHER" id="PTHR31973:SF187">
    <property type="entry name" value="MUTATOR TRANSPOSASE MUDRA PROTEIN"/>
    <property type="match status" value="1"/>
</dbReference>
<feature type="domain" description="SWIM-type" evidence="5">
    <location>
        <begin position="124"/>
        <end position="156"/>
    </location>
</feature>
<gene>
    <name evidence="6" type="ORF">F0562_012102</name>
</gene>
<keyword evidence="1" id="KW-0479">Metal-binding</keyword>
<dbReference type="Pfam" id="PF04434">
    <property type="entry name" value="SWIM"/>
    <property type="match status" value="1"/>
</dbReference>
<sequence>MDHLKGVSADAHTRLTGLPIASWARHAFDPLLKNDHIKNNITESFNNWVGNLRGKPILTMLDGVRSNLMSRIRERYEAGTTWERVVIAKVKKRLNKTATAARKCTILFVGGMEFEVKDRQGVTFVVDLDCRKCVCGAWKIGGLSCKHAAAAIGYKMGNIEEYGVDAFSKDNHKGWETEQQEGERDQLLQSSILTYEKEEGSIPPSFAGLRKLMEIEVQTEAVRCKGQNRVGRLIVDCMAAATRVAVQGIVEEGKWQQVVR</sequence>
<evidence type="ECO:0000256" key="3">
    <source>
        <dbReference type="ARBA" id="ARBA00022833"/>
    </source>
</evidence>